<organism evidence="2 3">
    <name type="scientific">Pseudomonas typographi</name>
    <dbReference type="NCBI Taxonomy" id="2715964"/>
    <lineage>
        <taxon>Bacteria</taxon>
        <taxon>Pseudomonadati</taxon>
        <taxon>Pseudomonadota</taxon>
        <taxon>Gammaproteobacteria</taxon>
        <taxon>Pseudomonadales</taxon>
        <taxon>Pseudomonadaceae</taxon>
        <taxon>Pseudomonas</taxon>
    </lineage>
</organism>
<name>A0ABR7Z772_9PSED</name>
<comment type="caution">
    <text evidence="2">The sequence shown here is derived from an EMBL/GenBank/DDBJ whole genome shotgun (WGS) entry which is preliminary data.</text>
</comment>
<keyword evidence="3" id="KW-1185">Reference proteome</keyword>
<proteinExistence type="predicted"/>
<evidence type="ECO:0000313" key="3">
    <source>
        <dbReference type="Proteomes" id="UP000805841"/>
    </source>
</evidence>
<accession>A0ABR7Z772</accession>
<evidence type="ECO:0000313" key="2">
    <source>
        <dbReference type="EMBL" id="MBD1601163.1"/>
    </source>
</evidence>
<feature type="compositionally biased region" description="Acidic residues" evidence="1">
    <location>
        <begin position="193"/>
        <end position="206"/>
    </location>
</feature>
<feature type="region of interest" description="Disordered" evidence="1">
    <location>
        <begin position="134"/>
        <end position="218"/>
    </location>
</feature>
<sequence>MARARNIKPGLFTNELLVELPAFDRLLFIGLWCLADRDGRLEDRPKRIKLALFPYDTYDVSEGLGRLAAAGFIDRYEAEGFTVVEIVNFLKHQKPHGSEKDGCLPDKDGYLNVNDRKKGVVIPGTQRKIHVKCGRNNVKSTSDNVDPTLDNGPITVDPPLDNALILRFSDSPNPDSPNKDQEQKALVASAEATDGDDDDDSGENDPSEQASAGKPDPYTAEFESFWQEYPKRNTNSPKKAAWRVWKARVREGIDPSDLITAARNYHTEQRALGKVGSSYVKHPATFLGPDEWWREYLRPAGQASTPDQSDPTVVDGVKYPRQVPKGYQCTDQEFWGFDVFANYVYHRATHDHDYTPKKRGGSDANSV</sequence>
<dbReference type="EMBL" id="JAAOCA010000030">
    <property type="protein sequence ID" value="MBD1601163.1"/>
    <property type="molecule type" value="Genomic_DNA"/>
</dbReference>
<dbReference type="Proteomes" id="UP000805841">
    <property type="component" value="Unassembled WGS sequence"/>
</dbReference>
<evidence type="ECO:0000256" key="1">
    <source>
        <dbReference type="SAM" id="MobiDB-lite"/>
    </source>
</evidence>
<gene>
    <name evidence="2" type="ORF">HAQ05_21010</name>
</gene>
<dbReference type="RefSeq" id="WP_190424149.1">
    <property type="nucleotide sequence ID" value="NZ_JAAOCA010000030.1"/>
</dbReference>
<reference evidence="2 3" key="1">
    <citation type="journal article" date="2020" name="Insects">
        <title>Bacteria Belonging to Pseudomonas typographi sp. nov. from the Bark Beetle Ips typographus Have Genomic Potential to Aid in the Host Ecology.</title>
        <authorList>
            <person name="Peral-Aranega E."/>
            <person name="Saati-Santamaria Z."/>
            <person name="Kolarik M."/>
            <person name="Rivas R."/>
            <person name="Garcia-Fraile P."/>
        </authorList>
    </citation>
    <scope>NUCLEOTIDE SEQUENCE [LARGE SCALE GENOMIC DNA]</scope>
    <source>
        <strain evidence="2 3">CA3A</strain>
    </source>
</reference>
<protein>
    <submittedName>
        <fullName evidence="2">Uncharacterized protein</fullName>
    </submittedName>
</protein>